<comment type="caution">
    <text evidence="1">The sequence shown here is derived from an EMBL/GenBank/DDBJ whole genome shotgun (WGS) entry which is preliminary data.</text>
</comment>
<sequence length="93" mass="10270">MKNRLSTPHPQRLITVHPHRLRMAHPQGLSTFPLHGLSTAHMHGLAQFLGPLGQHSYSPCSCLGLPPCDSAYSFPTRSIHNKNRIMPQSSQGP</sequence>
<gene>
    <name evidence="1" type="ORF">P7K49_002263</name>
</gene>
<dbReference type="Proteomes" id="UP001266305">
    <property type="component" value="Unassembled WGS sequence"/>
</dbReference>
<accession>A0ABQ9WKU6</accession>
<keyword evidence="2" id="KW-1185">Reference proteome</keyword>
<proteinExistence type="predicted"/>
<feature type="non-terminal residue" evidence="1">
    <location>
        <position position="93"/>
    </location>
</feature>
<evidence type="ECO:0000313" key="2">
    <source>
        <dbReference type="Proteomes" id="UP001266305"/>
    </source>
</evidence>
<dbReference type="EMBL" id="JASSZA010000001">
    <property type="protein sequence ID" value="KAK2120877.1"/>
    <property type="molecule type" value="Genomic_DNA"/>
</dbReference>
<evidence type="ECO:0000313" key="1">
    <source>
        <dbReference type="EMBL" id="KAK2120877.1"/>
    </source>
</evidence>
<protein>
    <submittedName>
        <fullName evidence="1">Uncharacterized protein</fullName>
    </submittedName>
</protein>
<reference evidence="1 2" key="1">
    <citation type="submission" date="2023-05" db="EMBL/GenBank/DDBJ databases">
        <title>B98-5 Cell Line De Novo Hybrid Assembly: An Optical Mapping Approach.</title>
        <authorList>
            <person name="Kananen K."/>
            <person name="Auerbach J.A."/>
            <person name="Kautto E."/>
            <person name="Blachly J.S."/>
        </authorList>
    </citation>
    <scope>NUCLEOTIDE SEQUENCE [LARGE SCALE GENOMIC DNA]</scope>
    <source>
        <strain evidence="1">B95-8</strain>
        <tissue evidence="1">Cell line</tissue>
    </source>
</reference>
<name>A0ABQ9WKU6_SAGOE</name>
<organism evidence="1 2">
    <name type="scientific">Saguinus oedipus</name>
    <name type="common">Cotton-top tamarin</name>
    <name type="synonym">Oedipomidas oedipus</name>
    <dbReference type="NCBI Taxonomy" id="9490"/>
    <lineage>
        <taxon>Eukaryota</taxon>
        <taxon>Metazoa</taxon>
        <taxon>Chordata</taxon>
        <taxon>Craniata</taxon>
        <taxon>Vertebrata</taxon>
        <taxon>Euteleostomi</taxon>
        <taxon>Mammalia</taxon>
        <taxon>Eutheria</taxon>
        <taxon>Euarchontoglires</taxon>
        <taxon>Primates</taxon>
        <taxon>Haplorrhini</taxon>
        <taxon>Platyrrhini</taxon>
        <taxon>Cebidae</taxon>
        <taxon>Callitrichinae</taxon>
        <taxon>Saguinus</taxon>
    </lineage>
</organism>